<evidence type="ECO:0000259" key="4">
    <source>
        <dbReference type="Pfam" id="PF07859"/>
    </source>
</evidence>
<protein>
    <submittedName>
        <fullName evidence="5">Alpha/Beta hydrolase protein</fullName>
    </submittedName>
</protein>
<dbReference type="SUPFAM" id="SSF53474">
    <property type="entry name" value="alpha/beta-Hydrolases"/>
    <property type="match status" value="1"/>
</dbReference>
<reference evidence="5" key="1">
    <citation type="journal article" date="2020" name="Stud. Mycol.">
        <title>101 Dothideomycetes genomes: a test case for predicting lifestyles and emergence of pathogens.</title>
        <authorList>
            <person name="Haridas S."/>
            <person name="Albert R."/>
            <person name="Binder M."/>
            <person name="Bloem J."/>
            <person name="Labutti K."/>
            <person name="Salamov A."/>
            <person name="Andreopoulos B."/>
            <person name="Baker S."/>
            <person name="Barry K."/>
            <person name="Bills G."/>
            <person name="Bluhm B."/>
            <person name="Cannon C."/>
            <person name="Castanera R."/>
            <person name="Culley D."/>
            <person name="Daum C."/>
            <person name="Ezra D."/>
            <person name="Gonzalez J."/>
            <person name="Henrissat B."/>
            <person name="Kuo A."/>
            <person name="Liang C."/>
            <person name="Lipzen A."/>
            <person name="Lutzoni F."/>
            <person name="Magnuson J."/>
            <person name="Mondo S."/>
            <person name="Nolan M."/>
            <person name="Ohm R."/>
            <person name="Pangilinan J."/>
            <person name="Park H.-J."/>
            <person name="Ramirez L."/>
            <person name="Alfaro M."/>
            <person name="Sun H."/>
            <person name="Tritt A."/>
            <person name="Yoshinaga Y."/>
            <person name="Zwiers L.-H."/>
            <person name="Turgeon B."/>
            <person name="Goodwin S."/>
            <person name="Spatafora J."/>
            <person name="Crous P."/>
            <person name="Grigoriev I."/>
        </authorList>
    </citation>
    <scope>NUCLEOTIDE SEQUENCE</scope>
    <source>
        <strain evidence="5">CBS 627.86</strain>
    </source>
</reference>
<evidence type="ECO:0000313" key="6">
    <source>
        <dbReference type="Proteomes" id="UP000799770"/>
    </source>
</evidence>
<dbReference type="EMBL" id="ML977325">
    <property type="protein sequence ID" value="KAF2114681.1"/>
    <property type="molecule type" value="Genomic_DNA"/>
</dbReference>
<dbReference type="InterPro" id="IPR050300">
    <property type="entry name" value="GDXG_lipolytic_enzyme"/>
</dbReference>
<dbReference type="InterPro" id="IPR013094">
    <property type="entry name" value="AB_hydrolase_3"/>
</dbReference>
<keyword evidence="6" id="KW-1185">Reference proteome</keyword>
<evidence type="ECO:0000256" key="3">
    <source>
        <dbReference type="SAM" id="MobiDB-lite"/>
    </source>
</evidence>
<feature type="compositionally biased region" description="Polar residues" evidence="3">
    <location>
        <begin position="452"/>
        <end position="463"/>
    </location>
</feature>
<dbReference type="Gene3D" id="3.40.50.1820">
    <property type="entry name" value="alpha/beta hydrolase"/>
    <property type="match status" value="1"/>
</dbReference>
<dbReference type="PROSITE" id="PS01173">
    <property type="entry name" value="LIPASE_GDXG_HIS"/>
    <property type="match status" value="1"/>
</dbReference>
<comment type="similarity">
    <text evidence="1">Belongs to the 'GDXG' lipolytic enzyme family.</text>
</comment>
<dbReference type="Pfam" id="PF07859">
    <property type="entry name" value="Abhydrolase_3"/>
    <property type="match status" value="1"/>
</dbReference>
<feature type="region of interest" description="Disordered" evidence="3">
    <location>
        <begin position="452"/>
        <end position="471"/>
    </location>
</feature>
<evidence type="ECO:0000256" key="2">
    <source>
        <dbReference type="ARBA" id="ARBA00022801"/>
    </source>
</evidence>
<evidence type="ECO:0000256" key="1">
    <source>
        <dbReference type="ARBA" id="ARBA00010515"/>
    </source>
</evidence>
<dbReference type="InterPro" id="IPR002168">
    <property type="entry name" value="Lipase_GDXG_HIS_AS"/>
</dbReference>
<proteinExistence type="inferred from homology"/>
<feature type="domain" description="Alpha/beta hydrolase fold-3" evidence="4">
    <location>
        <begin position="121"/>
        <end position="343"/>
    </location>
</feature>
<accession>A0A6A5Z8H6</accession>
<gene>
    <name evidence="5" type="ORF">BDV96DRAFT_632763</name>
</gene>
<feature type="region of interest" description="Disordered" evidence="3">
    <location>
        <begin position="363"/>
        <end position="430"/>
    </location>
</feature>
<sequence length="584" mass="65141">MDLSTKVRLALGLGLVLLSIPFWGAYLVPRGSRQHPRWSWRQALQVRCFRAVIEVLGRFRIGDTLSLNPGKEGERFIVMEPADPQMYTGILRCDESIMPETIGGTWYPERLQEQEGVEVVVLHFHGGGYTLGDGRSADCGFAASLLLEHTRATRVLCPQYRLSSTAGNRFPAAFQDAVTSYLYLLRTLGISAKDVVLSGDSAGGHMAIQLLRYLQEHGEELGIDIPKSAWLWSPWCDVATPLIDPTIVYRTPQYATDFLPNHDLIQWMAETYPPHSSTGIEVTNQWVSPLGYFFTLPCTLFVQVGGAELNYKEVTKWFEEMTAVKENREVMKLDVVDGAPHDIVKCGHLLGFGEEARKVVERRRNSGIRKARATESTASGRSYIMADCPPTSPRDKTLQSPASPNRGFSPAPDSGEHSSPSDTSSEDQSEGGIAVDFEHIFRSSLEQALDYSNQASAASSSVTDHPDHQNDERAQPIAELDKKNEELLTPNQDMKELCDINKAQLRKIVHLTFAKAKLEAVLECKNHNAEVRNIWGSDTGERDKDDRTEGVSILAVNTKQKDLIMLLETRIRELKEILQGFVKV</sequence>
<name>A0A6A5Z8H6_9PLEO</name>
<dbReference type="GO" id="GO:0016787">
    <property type="term" value="F:hydrolase activity"/>
    <property type="evidence" value="ECO:0007669"/>
    <property type="project" value="UniProtKB-KW"/>
</dbReference>
<dbReference type="Proteomes" id="UP000799770">
    <property type="component" value="Unassembled WGS sequence"/>
</dbReference>
<dbReference type="OrthoDB" id="2152029at2759"/>
<evidence type="ECO:0000313" key="5">
    <source>
        <dbReference type="EMBL" id="KAF2114681.1"/>
    </source>
</evidence>
<dbReference type="PANTHER" id="PTHR48081:SF17">
    <property type="entry name" value="ALPHA_BETA HYDROLASE FOLD-3 DOMAIN-CONTAINING PROTEIN"/>
    <property type="match status" value="1"/>
</dbReference>
<dbReference type="AlphaFoldDB" id="A0A6A5Z8H6"/>
<keyword evidence="2 5" id="KW-0378">Hydrolase</keyword>
<dbReference type="PANTHER" id="PTHR48081">
    <property type="entry name" value="AB HYDROLASE SUPERFAMILY PROTEIN C4A8.06C"/>
    <property type="match status" value="1"/>
</dbReference>
<dbReference type="InterPro" id="IPR029058">
    <property type="entry name" value="AB_hydrolase_fold"/>
</dbReference>
<organism evidence="5 6">
    <name type="scientific">Lophiotrema nucula</name>
    <dbReference type="NCBI Taxonomy" id="690887"/>
    <lineage>
        <taxon>Eukaryota</taxon>
        <taxon>Fungi</taxon>
        <taxon>Dikarya</taxon>
        <taxon>Ascomycota</taxon>
        <taxon>Pezizomycotina</taxon>
        <taxon>Dothideomycetes</taxon>
        <taxon>Pleosporomycetidae</taxon>
        <taxon>Pleosporales</taxon>
        <taxon>Lophiotremataceae</taxon>
        <taxon>Lophiotrema</taxon>
    </lineage>
</organism>